<evidence type="ECO:0000313" key="1">
    <source>
        <dbReference type="Proteomes" id="UP000887579"/>
    </source>
</evidence>
<accession>A0AC34FFJ4</accession>
<name>A0AC34FFJ4_9BILA</name>
<evidence type="ECO:0000313" key="2">
    <source>
        <dbReference type="WBParaSite" id="ES5_v2.g16107.t1"/>
    </source>
</evidence>
<dbReference type="Proteomes" id="UP000887579">
    <property type="component" value="Unplaced"/>
</dbReference>
<sequence>MVKVAESLINDIIKLGKSSTNKDQWDSSQLMCKNVFPGGKCVDPTAIPRLLPTIVKLMESKLPKTQEEGIFFATAITTTSHGPRTAKQNTQLIIDAEALPRLAKCLKTRSPGVLELALRCIGNIAVEFPEEVSATDGIEASVIRLCGSFTAVICEEAFNDLIALIYPNSQACRNILKLKALKKIKKSFMRKPNIVLLAIKFLKIVVSFEEEDFIDMIIEENFWFLILREIYMARDDNLKAKAAKVIKKIVSQKHEVIPQLIEEKIIVVIANILQAKNDKLVIHALTILQQIIDSIGYEEISERFKNNSGPQILQNLLIVHENEEIQELSNRINSFVVDDVKEPTVIAERRDIKRDASEEEEVEEIESEEPQQVAETPRSRRSAKRAATVQAAERPNTRSKRSKVSLEQTDTEPSGSVIDEDREIYNDFDDISSPPHSPVHPIVLELPTEMPSADAAAENNDAIPETPQTRNEENAVETPAANPARVIDEIQPVGTINDANLNANTFEPFKYYSPSEYFISKCCEDLGIQFIRKEYVEFLSKVDLDEITSNLKPNKFLPRKDNSGFSCFSIFFTGNEQSTEIIREKVNEYFVDHLDVLDKEKIKKVLLSQILLNEHLEVIVQMFKCKILVYCNGGWKKFGAWDIEEKGTYIPVFVIEKKENQNKVKYELVLSLKN</sequence>
<dbReference type="WBParaSite" id="ES5_v2.g16107.t1">
    <property type="protein sequence ID" value="ES5_v2.g16107.t1"/>
    <property type="gene ID" value="ES5_v2.g16107"/>
</dbReference>
<reference evidence="2" key="1">
    <citation type="submission" date="2022-11" db="UniProtKB">
        <authorList>
            <consortium name="WormBaseParasite"/>
        </authorList>
    </citation>
    <scope>IDENTIFICATION</scope>
</reference>
<organism evidence="1 2">
    <name type="scientific">Panagrolaimus sp. ES5</name>
    <dbReference type="NCBI Taxonomy" id="591445"/>
    <lineage>
        <taxon>Eukaryota</taxon>
        <taxon>Metazoa</taxon>
        <taxon>Ecdysozoa</taxon>
        <taxon>Nematoda</taxon>
        <taxon>Chromadorea</taxon>
        <taxon>Rhabditida</taxon>
        <taxon>Tylenchina</taxon>
        <taxon>Panagrolaimomorpha</taxon>
        <taxon>Panagrolaimoidea</taxon>
        <taxon>Panagrolaimidae</taxon>
        <taxon>Panagrolaimus</taxon>
    </lineage>
</organism>
<protein>
    <submittedName>
        <fullName evidence="2">Uncharacterized protein</fullName>
    </submittedName>
</protein>
<proteinExistence type="predicted"/>